<dbReference type="AlphaFoldDB" id="J9D918"/>
<accession>J9D918</accession>
<comment type="caution">
    <text evidence="2">The sequence shown here is derived from an EMBL/GenBank/DDBJ whole genome shotgun (WGS) entry which is preliminary data.</text>
</comment>
<gene>
    <name evidence="2" type="ORF">EDEG_01710</name>
</gene>
<protein>
    <submittedName>
        <fullName evidence="2">Uncharacterized protein</fullName>
    </submittedName>
</protein>
<reference evidence="2 3" key="1">
    <citation type="submission" date="2011-08" db="EMBL/GenBank/DDBJ databases">
        <authorList>
            <person name="Liu Z.J."/>
            <person name="Shi F.L."/>
            <person name="Lu J.Q."/>
            <person name="Li M."/>
            <person name="Wang Z.L."/>
        </authorList>
    </citation>
    <scope>NUCLEOTIDE SEQUENCE [LARGE SCALE GENOMIC DNA]</scope>
    <source>
        <strain evidence="2 3">USNM 41457</strain>
    </source>
</reference>
<organism evidence="2 3">
    <name type="scientific">Edhazardia aedis (strain USNM 41457)</name>
    <name type="common">Microsporidian parasite</name>
    <dbReference type="NCBI Taxonomy" id="1003232"/>
    <lineage>
        <taxon>Eukaryota</taxon>
        <taxon>Fungi</taxon>
        <taxon>Fungi incertae sedis</taxon>
        <taxon>Microsporidia</taxon>
        <taxon>Edhazardia</taxon>
    </lineage>
</organism>
<dbReference type="VEuPathDB" id="MicrosporidiaDB:EDEG_01710"/>
<dbReference type="InParanoid" id="J9D918"/>
<proteinExistence type="predicted"/>
<dbReference type="HOGENOM" id="CLU_2084809_0_0_1"/>
<keyword evidence="3" id="KW-1185">Reference proteome</keyword>
<evidence type="ECO:0000256" key="1">
    <source>
        <dbReference type="SAM" id="Phobius"/>
    </source>
</evidence>
<dbReference type="Proteomes" id="UP000003163">
    <property type="component" value="Unassembled WGS sequence"/>
</dbReference>
<feature type="transmembrane region" description="Helical" evidence="1">
    <location>
        <begin position="6"/>
        <end position="27"/>
    </location>
</feature>
<sequence>MSAIYTKILYFSYSTILYFMMCVLILLKKLYNYSNNHIYIIKYFYTLSFMSKNILMLPTDLDANILPTDIKINEYFSIDGINYVLEEIPSLDLQVIDSSKENCTLKDCKKYFRIRKM</sequence>
<keyword evidence="1" id="KW-0812">Transmembrane</keyword>
<keyword evidence="1" id="KW-0472">Membrane</keyword>
<keyword evidence="1" id="KW-1133">Transmembrane helix</keyword>
<evidence type="ECO:0000313" key="2">
    <source>
        <dbReference type="EMBL" id="EJW03999.1"/>
    </source>
</evidence>
<name>J9D918_EDHAE</name>
<dbReference type="EMBL" id="AFBI03000026">
    <property type="protein sequence ID" value="EJW03999.1"/>
    <property type="molecule type" value="Genomic_DNA"/>
</dbReference>
<evidence type="ECO:0000313" key="3">
    <source>
        <dbReference type="Proteomes" id="UP000003163"/>
    </source>
</evidence>
<reference evidence="3" key="2">
    <citation type="submission" date="2015-07" db="EMBL/GenBank/DDBJ databases">
        <title>Contrasting host-pathogen interactions and genome evolution in two generalist and specialist microsporidian pathogens of mosquitoes.</title>
        <authorList>
            <consortium name="The Broad Institute Genomics Platform"/>
            <consortium name="The Broad Institute Genome Sequencing Center for Infectious Disease"/>
            <person name="Cuomo C.A."/>
            <person name="Sanscrainte N.D."/>
            <person name="Goldberg J.M."/>
            <person name="Heiman D."/>
            <person name="Young S."/>
            <person name="Zeng Q."/>
            <person name="Becnel J.J."/>
            <person name="Birren B.W."/>
        </authorList>
    </citation>
    <scope>NUCLEOTIDE SEQUENCE [LARGE SCALE GENOMIC DNA]</scope>
    <source>
        <strain evidence="3">USNM 41457</strain>
    </source>
</reference>